<dbReference type="AlphaFoldDB" id="A0A8S1LSU9"/>
<keyword evidence="4" id="KW-1185">Reference proteome</keyword>
<keyword evidence="1" id="KW-0175">Coiled coil</keyword>
<evidence type="ECO:0008006" key="5">
    <source>
        <dbReference type="Google" id="ProtNLM"/>
    </source>
</evidence>
<gene>
    <name evidence="3" type="ORF">PPRIM_AZ9-3.1.T0430255</name>
</gene>
<feature type="transmembrane region" description="Helical" evidence="2">
    <location>
        <begin position="31"/>
        <end position="49"/>
    </location>
</feature>
<feature type="coiled-coil region" evidence="1">
    <location>
        <begin position="126"/>
        <end position="160"/>
    </location>
</feature>
<evidence type="ECO:0000256" key="2">
    <source>
        <dbReference type="SAM" id="Phobius"/>
    </source>
</evidence>
<proteinExistence type="predicted"/>
<organism evidence="3 4">
    <name type="scientific">Paramecium primaurelia</name>
    <dbReference type="NCBI Taxonomy" id="5886"/>
    <lineage>
        <taxon>Eukaryota</taxon>
        <taxon>Sar</taxon>
        <taxon>Alveolata</taxon>
        <taxon>Ciliophora</taxon>
        <taxon>Intramacronucleata</taxon>
        <taxon>Oligohymenophorea</taxon>
        <taxon>Peniculida</taxon>
        <taxon>Parameciidae</taxon>
        <taxon>Paramecium</taxon>
    </lineage>
</organism>
<keyword evidence="2" id="KW-0812">Transmembrane</keyword>
<sequence>MTLSESLFQLISQFIELLNDLDLETLNVEQILNFNIMIIIFISFFVAIAEQTTFYGTTLNIFKNYINVQQTATSFLNKVHERTEQHEEIFKKFLSILERIDDLYDQQEKLLIFNDANIEYVLKKTRKNYNDKINQISANIDKNSEQLEKLEQNLQKNNTASLKIIEELKNLSSLIQEVLKDNFSINYQKVIPFLNEKIQSQYFSQLQKLKTLDYQLLVKELEKYSSFIQQQTIKESKKRDLANCYSLINSVLKQALILLLSEKQQQQYEVSIKALIIREDNKQLTQQLQQIKRLKRLFEDSQEFKITLMKQYRENIKFVQFKKKQFREQARKIIEVNEEKTKMFINEENILNQYIQ</sequence>
<evidence type="ECO:0000313" key="4">
    <source>
        <dbReference type="Proteomes" id="UP000688137"/>
    </source>
</evidence>
<name>A0A8S1LSU9_PARPR</name>
<dbReference type="OMA" id="NKVHERT"/>
<dbReference type="EMBL" id="CAJJDM010000043">
    <property type="protein sequence ID" value="CAD8069215.1"/>
    <property type="molecule type" value="Genomic_DNA"/>
</dbReference>
<protein>
    <recommendedName>
        <fullName evidence="5">Transmembrane protein</fullName>
    </recommendedName>
</protein>
<evidence type="ECO:0000313" key="3">
    <source>
        <dbReference type="EMBL" id="CAD8069215.1"/>
    </source>
</evidence>
<keyword evidence="2" id="KW-1133">Transmembrane helix</keyword>
<evidence type="ECO:0000256" key="1">
    <source>
        <dbReference type="SAM" id="Coils"/>
    </source>
</evidence>
<feature type="coiled-coil region" evidence="1">
    <location>
        <begin position="274"/>
        <end position="329"/>
    </location>
</feature>
<reference evidence="3" key="1">
    <citation type="submission" date="2021-01" db="EMBL/GenBank/DDBJ databases">
        <authorList>
            <consortium name="Genoscope - CEA"/>
            <person name="William W."/>
        </authorList>
    </citation>
    <scope>NUCLEOTIDE SEQUENCE</scope>
</reference>
<comment type="caution">
    <text evidence="3">The sequence shown here is derived from an EMBL/GenBank/DDBJ whole genome shotgun (WGS) entry which is preliminary data.</text>
</comment>
<accession>A0A8S1LSU9</accession>
<keyword evidence="2" id="KW-0472">Membrane</keyword>
<dbReference type="Proteomes" id="UP000688137">
    <property type="component" value="Unassembled WGS sequence"/>
</dbReference>